<accession>A0ABX0INN3</accession>
<keyword evidence="2" id="KW-1185">Reference proteome</keyword>
<evidence type="ECO:0000313" key="1">
    <source>
        <dbReference type="EMBL" id="NHN25206.1"/>
    </source>
</evidence>
<gene>
    <name evidence="1" type="ORF">FIA58_005890</name>
</gene>
<evidence type="ECO:0000313" key="2">
    <source>
        <dbReference type="Proteomes" id="UP000817854"/>
    </source>
</evidence>
<comment type="caution">
    <text evidence="1">The sequence shown here is derived from an EMBL/GenBank/DDBJ whole genome shotgun (WGS) entry which is preliminary data.</text>
</comment>
<dbReference type="EMBL" id="VEVQ02000003">
    <property type="protein sequence ID" value="NHN25206.1"/>
    <property type="molecule type" value="Genomic_DNA"/>
</dbReference>
<sequence>MTRIRTVGGKMIETTGGDYNIYTKESIVYSATTTIAETGVEKGVLRSLLKKSNLKN</sequence>
<organism evidence="1 2">
    <name type="scientific">Flavobacterium jejuense</name>
    <dbReference type="NCBI Taxonomy" id="1544455"/>
    <lineage>
        <taxon>Bacteria</taxon>
        <taxon>Pseudomonadati</taxon>
        <taxon>Bacteroidota</taxon>
        <taxon>Flavobacteriia</taxon>
        <taxon>Flavobacteriales</taxon>
        <taxon>Flavobacteriaceae</taxon>
        <taxon>Flavobacterium</taxon>
    </lineage>
</organism>
<reference evidence="1 2" key="2">
    <citation type="submission" date="2020-02" db="EMBL/GenBank/DDBJ databases">
        <title>Flavobacterium profundi sp. nov., isolated from a deep-sea seamount.</title>
        <authorList>
            <person name="Zhang D.-C."/>
        </authorList>
    </citation>
    <scope>NUCLEOTIDE SEQUENCE [LARGE SCALE GENOMIC DNA]</scope>
    <source>
        <strain evidence="1 2">EC11</strain>
    </source>
</reference>
<proteinExistence type="predicted"/>
<dbReference type="RefSeq" id="WP_165928861.1">
    <property type="nucleotide sequence ID" value="NZ_VEVQ02000003.1"/>
</dbReference>
<protein>
    <submittedName>
        <fullName evidence="1">Uncharacterized protein</fullName>
    </submittedName>
</protein>
<dbReference type="Proteomes" id="UP000817854">
    <property type="component" value="Unassembled WGS sequence"/>
</dbReference>
<name>A0ABX0INN3_9FLAO</name>
<reference evidence="2" key="1">
    <citation type="submission" date="2019-05" db="EMBL/GenBank/DDBJ databases">
        <title>Flavobacterium profundi sp. nov., isolated from a deep-sea seamount.</title>
        <authorList>
            <person name="Zhang D.-C."/>
        </authorList>
    </citation>
    <scope>NUCLEOTIDE SEQUENCE [LARGE SCALE GENOMIC DNA]</scope>
    <source>
        <strain evidence="2">EC11</strain>
    </source>
</reference>